<proteinExistence type="inferred from homology"/>
<dbReference type="GO" id="GO:0061522">
    <property type="term" value="F:1,4-dihydroxy-2-naphthoyl-CoA thioesterase activity"/>
    <property type="evidence" value="ECO:0007669"/>
    <property type="project" value="TreeGrafter"/>
</dbReference>
<accession>A0A5A9ZVR8</accession>
<dbReference type="SUPFAM" id="SSF54637">
    <property type="entry name" value="Thioesterase/thiol ester dehydrase-isomerase"/>
    <property type="match status" value="1"/>
</dbReference>
<dbReference type="InterPro" id="IPR003736">
    <property type="entry name" value="PAAI_dom"/>
</dbReference>
<feature type="domain" description="Thioesterase" evidence="3">
    <location>
        <begin position="46"/>
        <end position="119"/>
    </location>
</feature>
<evidence type="ECO:0000313" key="4">
    <source>
        <dbReference type="EMBL" id="KAA0921484.1"/>
    </source>
</evidence>
<gene>
    <name evidence="4" type="ORF">FGF04_35940</name>
</gene>
<reference evidence="4 5" key="1">
    <citation type="submission" date="2019-05" db="EMBL/GenBank/DDBJ databases">
        <authorList>
            <person name="Hariharan J."/>
            <person name="Choudoir M.J."/>
            <person name="Diebold P."/>
            <person name="Panke-Buisse K."/>
            <person name="Buckley D.H."/>
        </authorList>
    </citation>
    <scope>NUCLEOTIDE SEQUENCE [LARGE SCALE GENOMIC DNA]</scope>
    <source>
        <strain evidence="4 5">SUN51</strain>
    </source>
</reference>
<name>A0A5A9ZVR8_9ACTN</name>
<evidence type="ECO:0000256" key="1">
    <source>
        <dbReference type="ARBA" id="ARBA00008324"/>
    </source>
</evidence>
<keyword evidence="5" id="KW-1185">Reference proteome</keyword>
<dbReference type="Gene3D" id="3.10.129.10">
    <property type="entry name" value="Hotdog Thioesterase"/>
    <property type="match status" value="1"/>
</dbReference>
<comment type="similarity">
    <text evidence="1">Belongs to the thioesterase PaaI family.</text>
</comment>
<dbReference type="InterPro" id="IPR006683">
    <property type="entry name" value="Thioestr_dom"/>
</dbReference>
<dbReference type="RefSeq" id="WP_149515584.1">
    <property type="nucleotide sequence ID" value="NZ_VDFC01000083.1"/>
</dbReference>
<dbReference type="EMBL" id="VDFC01000083">
    <property type="protein sequence ID" value="KAA0921484.1"/>
    <property type="molecule type" value="Genomic_DNA"/>
</dbReference>
<evidence type="ECO:0000313" key="5">
    <source>
        <dbReference type="Proteomes" id="UP000324965"/>
    </source>
</evidence>
<dbReference type="Pfam" id="PF03061">
    <property type="entry name" value="4HBT"/>
    <property type="match status" value="1"/>
</dbReference>
<dbReference type="GO" id="GO:0005829">
    <property type="term" value="C:cytosol"/>
    <property type="evidence" value="ECO:0007669"/>
    <property type="project" value="TreeGrafter"/>
</dbReference>
<sequence>MSALSADEVYALAPYAKTLGVVFDEIAATGVRATLAHDLSLSTVGGGLHGGALMGLADVCAAVCAALNGPAGAGPATVESTTHFLRPARTDVVATARPLRVGRNTVVEVDIHGTGGELCARVTQVVTAVRMQVPDEPSPAVPADAGP</sequence>
<dbReference type="OrthoDB" id="9813282at2"/>
<keyword evidence="2" id="KW-0378">Hydrolase</keyword>
<dbReference type="CDD" id="cd03443">
    <property type="entry name" value="PaaI_thioesterase"/>
    <property type="match status" value="1"/>
</dbReference>
<dbReference type="InterPro" id="IPR029069">
    <property type="entry name" value="HotDog_dom_sf"/>
</dbReference>
<evidence type="ECO:0000256" key="2">
    <source>
        <dbReference type="ARBA" id="ARBA00022801"/>
    </source>
</evidence>
<organism evidence="4 5">
    <name type="scientific">Streptomyces apricus</name>
    <dbReference type="NCBI Taxonomy" id="1828112"/>
    <lineage>
        <taxon>Bacteria</taxon>
        <taxon>Bacillati</taxon>
        <taxon>Actinomycetota</taxon>
        <taxon>Actinomycetes</taxon>
        <taxon>Kitasatosporales</taxon>
        <taxon>Streptomycetaceae</taxon>
        <taxon>Streptomyces</taxon>
    </lineage>
</organism>
<dbReference type="AlphaFoldDB" id="A0A5A9ZVR8"/>
<protein>
    <submittedName>
        <fullName evidence="4">PaaI family thioesterase</fullName>
    </submittedName>
</protein>
<evidence type="ECO:0000259" key="3">
    <source>
        <dbReference type="Pfam" id="PF03061"/>
    </source>
</evidence>
<dbReference type="Proteomes" id="UP000324965">
    <property type="component" value="Unassembled WGS sequence"/>
</dbReference>
<dbReference type="PANTHER" id="PTHR43240:SF5">
    <property type="entry name" value="1,4-DIHYDROXY-2-NAPHTHOYL-COA THIOESTERASE 1"/>
    <property type="match status" value="1"/>
</dbReference>
<dbReference type="PANTHER" id="PTHR43240">
    <property type="entry name" value="1,4-DIHYDROXY-2-NAPHTHOYL-COA THIOESTERASE 1"/>
    <property type="match status" value="1"/>
</dbReference>
<dbReference type="NCBIfam" id="TIGR00369">
    <property type="entry name" value="unchar_dom_1"/>
    <property type="match status" value="1"/>
</dbReference>
<comment type="caution">
    <text evidence="4">The sequence shown here is derived from an EMBL/GenBank/DDBJ whole genome shotgun (WGS) entry which is preliminary data.</text>
</comment>